<keyword evidence="1" id="KW-1015">Disulfide bond</keyword>
<dbReference type="EMBL" id="JBJQND010000006">
    <property type="protein sequence ID" value="KAL3873713.1"/>
    <property type="molecule type" value="Genomic_DNA"/>
</dbReference>
<feature type="non-terminal residue" evidence="3">
    <location>
        <position position="162"/>
    </location>
</feature>
<evidence type="ECO:0000256" key="1">
    <source>
        <dbReference type="PROSITE-ProRule" id="PRU00076"/>
    </source>
</evidence>
<gene>
    <name evidence="3" type="ORF">ACJMK2_036803</name>
</gene>
<dbReference type="PROSITE" id="PS00022">
    <property type="entry name" value="EGF_1"/>
    <property type="match status" value="1"/>
</dbReference>
<dbReference type="InterPro" id="IPR000742">
    <property type="entry name" value="EGF"/>
</dbReference>
<evidence type="ECO:0000259" key="2">
    <source>
        <dbReference type="PROSITE" id="PS50026"/>
    </source>
</evidence>
<proteinExistence type="predicted"/>
<organism evidence="3 4">
    <name type="scientific">Sinanodonta woodiana</name>
    <name type="common">Chinese pond mussel</name>
    <name type="synonym">Anodonta woodiana</name>
    <dbReference type="NCBI Taxonomy" id="1069815"/>
    <lineage>
        <taxon>Eukaryota</taxon>
        <taxon>Metazoa</taxon>
        <taxon>Spiralia</taxon>
        <taxon>Lophotrochozoa</taxon>
        <taxon>Mollusca</taxon>
        <taxon>Bivalvia</taxon>
        <taxon>Autobranchia</taxon>
        <taxon>Heteroconchia</taxon>
        <taxon>Palaeoheterodonta</taxon>
        <taxon>Unionida</taxon>
        <taxon>Unionoidea</taxon>
        <taxon>Unionidae</taxon>
        <taxon>Unioninae</taxon>
        <taxon>Sinanodonta</taxon>
    </lineage>
</organism>
<evidence type="ECO:0000313" key="3">
    <source>
        <dbReference type="EMBL" id="KAL3873713.1"/>
    </source>
</evidence>
<sequence>KRVIGEKRCFNLEVQSGIVDLHGPCKTLHCRNKGFCDSGNSNGQPVCHCHSGYSGSECKNSEPTTIANNVDRLKPYYIDPTLPDGTTVVCKIAFECHIRMFTSEIASNCPTVSQVSDYTAGLHIFSPASSLDHDCVTDVSYIPPKEIEGHQRRICFQASLPG</sequence>
<feature type="disulfide bond" evidence="1">
    <location>
        <begin position="30"/>
        <end position="47"/>
    </location>
</feature>
<comment type="caution">
    <text evidence="1">Lacks conserved residue(s) required for the propagation of feature annotation.</text>
</comment>
<dbReference type="PROSITE" id="PS01186">
    <property type="entry name" value="EGF_2"/>
    <property type="match status" value="1"/>
</dbReference>
<protein>
    <recommendedName>
        <fullName evidence="2">EGF-like domain-containing protein</fullName>
    </recommendedName>
</protein>
<name>A0ABD3WLR8_SINWO</name>
<dbReference type="Gene3D" id="2.10.25.10">
    <property type="entry name" value="Laminin"/>
    <property type="match status" value="1"/>
</dbReference>
<dbReference type="SUPFAM" id="SSF57196">
    <property type="entry name" value="EGF/Laminin"/>
    <property type="match status" value="1"/>
</dbReference>
<reference evidence="3 4" key="1">
    <citation type="submission" date="2024-11" db="EMBL/GenBank/DDBJ databases">
        <title>Chromosome-level genome assembly of the freshwater bivalve Anodonta woodiana.</title>
        <authorList>
            <person name="Chen X."/>
        </authorList>
    </citation>
    <scope>NUCLEOTIDE SEQUENCE [LARGE SCALE GENOMIC DNA]</scope>
    <source>
        <strain evidence="3">MN2024</strain>
        <tissue evidence="3">Gills</tissue>
    </source>
</reference>
<keyword evidence="1" id="KW-0245">EGF-like domain</keyword>
<keyword evidence="4" id="KW-1185">Reference proteome</keyword>
<dbReference type="Proteomes" id="UP001634394">
    <property type="component" value="Unassembled WGS sequence"/>
</dbReference>
<accession>A0ABD3WLR8</accession>
<dbReference type="AlphaFoldDB" id="A0ABD3WLR8"/>
<dbReference type="PROSITE" id="PS50026">
    <property type="entry name" value="EGF_3"/>
    <property type="match status" value="1"/>
</dbReference>
<evidence type="ECO:0000313" key="4">
    <source>
        <dbReference type="Proteomes" id="UP001634394"/>
    </source>
</evidence>
<feature type="domain" description="EGF-like" evidence="2">
    <location>
        <begin position="21"/>
        <end position="59"/>
    </location>
</feature>
<comment type="caution">
    <text evidence="3">The sequence shown here is derived from an EMBL/GenBank/DDBJ whole genome shotgun (WGS) entry which is preliminary data.</text>
</comment>
<feature type="disulfide bond" evidence="1">
    <location>
        <begin position="49"/>
        <end position="58"/>
    </location>
</feature>
<feature type="non-terminal residue" evidence="3">
    <location>
        <position position="1"/>
    </location>
</feature>